<organism evidence="4 5">
    <name type="scientific">Pendulispora albinea</name>
    <dbReference type="NCBI Taxonomy" id="2741071"/>
    <lineage>
        <taxon>Bacteria</taxon>
        <taxon>Pseudomonadati</taxon>
        <taxon>Myxococcota</taxon>
        <taxon>Myxococcia</taxon>
        <taxon>Myxococcales</taxon>
        <taxon>Sorangiineae</taxon>
        <taxon>Pendulisporaceae</taxon>
        <taxon>Pendulispora</taxon>
    </lineage>
</organism>
<dbReference type="PROSITE" id="PS50977">
    <property type="entry name" value="HTH_TETR_2"/>
    <property type="match status" value="1"/>
</dbReference>
<dbReference type="Gene3D" id="1.10.357.10">
    <property type="entry name" value="Tetracycline Repressor, domain 2"/>
    <property type="match status" value="1"/>
</dbReference>
<feature type="domain" description="HTH tetR-type" evidence="3">
    <location>
        <begin position="3"/>
        <end position="63"/>
    </location>
</feature>
<proteinExistence type="predicted"/>
<dbReference type="InterPro" id="IPR036271">
    <property type="entry name" value="Tet_transcr_reg_TetR-rel_C_sf"/>
</dbReference>
<protein>
    <submittedName>
        <fullName evidence="4">TetR/AcrR family transcriptional regulator</fullName>
    </submittedName>
</protein>
<keyword evidence="5" id="KW-1185">Reference proteome</keyword>
<evidence type="ECO:0000256" key="2">
    <source>
        <dbReference type="PROSITE-ProRule" id="PRU00335"/>
    </source>
</evidence>
<dbReference type="Pfam" id="PF17931">
    <property type="entry name" value="TetR_C_23"/>
    <property type="match status" value="1"/>
</dbReference>
<dbReference type="PROSITE" id="PS01081">
    <property type="entry name" value="HTH_TETR_1"/>
    <property type="match status" value="1"/>
</dbReference>
<dbReference type="EMBL" id="CP089984">
    <property type="protein sequence ID" value="WXB16867.1"/>
    <property type="molecule type" value="Genomic_DNA"/>
</dbReference>
<evidence type="ECO:0000313" key="4">
    <source>
        <dbReference type="EMBL" id="WXB16867.1"/>
    </source>
</evidence>
<dbReference type="PANTHER" id="PTHR30055:SF146">
    <property type="entry name" value="HTH-TYPE TRANSCRIPTIONAL DUAL REGULATOR CECR"/>
    <property type="match status" value="1"/>
</dbReference>
<evidence type="ECO:0000313" key="5">
    <source>
        <dbReference type="Proteomes" id="UP001370348"/>
    </source>
</evidence>
<dbReference type="RefSeq" id="WP_394826497.1">
    <property type="nucleotide sequence ID" value="NZ_CP089984.1"/>
</dbReference>
<dbReference type="PRINTS" id="PR00455">
    <property type="entry name" value="HTHTETR"/>
</dbReference>
<dbReference type="InterPro" id="IPR009057">
    <property type="entry name" value="Homeodomain-like_sf"/>
</dbReference>
<name>A0ABZ2M159_9BACT</name>
<dbReference type="InterPro" id="IPR041673">
    <property type="entry name" value="TetR_C_23"/>
</dbReference>
<sequence>MSDETGARIRKKALALFRKRGFERTTMRDIARAAKVSLGAAYYYFPSKDALVLSYYEDMQLAHDKAARAAFRGANGLEERVRGVLHSKLDVVADDRHLLGAIFRTAVDPESALSAFASSTGGVRQQSVAIFDEAVGDEPMPEDIRALLPKAMWLLHVGMLLYFAHDQSPGQIRTRHLVDDAARVIVPLIAMASLPMLAPMREELVRLVARAFEPQVPSPSTPPAPGESS</sequence>
<dbReference type="Pfam" id="PF00440">
    <property type="entry name" value="TetR_N"/>
    <property type="match status" value="1"/>
</dbReference>
<dbReference type="InterPro" id="IPR050109">
    <property type="entry name" value="HTH-type_TetR-like_transc_reg"/>
</dbReference>
<feature type="DNA-binding region" description="H-T-H motif" evidence="2">
    <location>
        <begin position="26"/>
        <end position="45"/>
    </location>
</feature>
<evidence type="ECO:0000259" key="3">
    <source>
        <dbReference type="PROSITE" id="PS50977"/>
    </source>
</evidence>
<accession>A0ABZ2M159</accession>
<dbReference type="SUPFAM" id="SSF48498">
    <property type="entry name" value="Tetracyclin repressor-like, C-terminal domain"/>
    <property type="match status" value="1"/>
</dbReference>
<dbReference type="InterPro" id="IPR023772">
    <property type="entry name" value="DNA-bd_HTH_TetR-type_CS"/>
</dbReference>
<keyword evidence="1 2" id="KW-0238">DNA-binding</keyword>
<evidence type="ECO:0000256" key="1">
    <source>
        <dbReference type="ARBA" id="ARBA00023125"/>
    </source>
</evidence>
<gene>
    <name evidence="4" type="ORF">LZC94_06240</name>
</gene>
<dbReference type="Proteomes" id="UP001370348">
    <property type="component" value="Chromosome"/>
</dbReference>
<dbReference type="PANTHER" id="PTHR30055">
    <property type="entry name" value="HTH-TYPE TRANSCRIPTIONAL REGULATOR RUTR"/>
    <property type="match status" value="1"/>
</dbReference>
<dbReference type="InterPro" id="IPR001647">
    <property type="entry name" value="HTH_TetR"/>
</dbReference>
<dbReference type="SUPFAM" id="SSF46689">
    <property type="entry name" value="Homeodomain-like"/>
    <property type="match status" value="1"/>
</dbReference>
<reference evidence="4 5" key="1">
    <citation type="submission" date="2021-12" db="EMBL/GenBank/DDBJ databases">
        <title>Discovery of the Pendulisporaceae a myxobacterial family with distinct sporulation behavior and unique specialized metabolism.</title>
        <authorList>
            <person name="Garcia R."/>
            <person name="Popoff A."/>
            <person name="Bader C.D."/>
            <person name="Loehr J."/>
            <person name="Walesch S."/>
            <person name="Walt C."/>
            <person name="Boldt J."/>
            <person name="Bunk B."/>
            <person name="Haeckl F.J.F.P.J."/>
            <person name="Gunesch A.P."/>
            <person name="Birkelbach J."/>
            <person name="Nuebel U."/>
            <person name="Pietschmann T."/>
            <person name="Bach T."/>
            <person name="Mueller R."/>
        </authorList>
    </citation>
    <scope>NUCLEOTIDE SEQUENCE [LARGE SCALE GENOMIC DNA]</scope>
    <source>
        <strain evidence="4 5">MSr11954</strain>
    </source>
</reference>